<keyword evidence="5" id="KW-0233">DNA recombination</keyword>
<dbReference type="InterPro" id="IPR051399">
    <property type="entry name" value="RNA-guided_DNA_endo/Transpos"/>
</dbReference>
<dbReference type="Pfam" id="PF07282">
    <property type="entry name" value="Cas12f1-like_TNB"/>
    <property type="match status" value="1"/>
</dbReference>
<protein>
    <submittedName>
        <fullName evidence="8">Transposase</fullName>
    </submittedName>
</protein>
<sequence length="197" mass="21230">MVVEVEAEIPAGQDQIGIDLGLNDTATCSDGAKLEAGRFYRDLERALGLAQRARKKHRVKAIHAKIANRRKDALHKFSRQLVNRCGLIVIGDVKSSSFTRTNNAKSVYDAGWAMLKQFLSYKSAGAGIMFHAVNEAYTTQACSCCGAISAHSPKGRAGLGIRVWTCECGVTQDRDINAARNILALGHERLAGGITAS</sequence>
<evidence type="ECO:0000259" key="6">
    <source>
        <dbReference type="Pfam" id="PF01385"/>
    </source>
</evidence>
<dbReference type="NCBIfam" id="NF040570">
    <property type="entry name" value="guided_TnpB"/>
    <property type="match status" value="1"/>
</dbReference>
<evidence type="ECO:0000256" key="2">
    <source>
        <dbReference type="ARBA" id="ARBA00011044"/>
    </source>
</evidence>
<feature type="domain" description="Cas12f1-like TNB" evidence="7">
    <location>
        <begin position="112"/>
        <end position="182"/>
    </location>
</feature>
<reference evidence="8 9" key="1">
    <citation type="submission" date="2021-06" db="EMBL/GenBank/DDBJ databases">
        <title>Bacterium isolated from marine sediment.</title>
        <authorList>
            <person name="Zhu K.-L."/>
            <person name="Du Z.-J."/>
            <person name="Liang Q.-Y."/>
        </authorList>
    </citation>
    <scope>NUCLEOTIDE SEQUENCE [LARGE SCALE GENOMIC DNA]</scope>
    <source>
        <strain evidence="8 9">A346</strain>
    </source>
</reference>
<organism evidence="8 9">
    <name type="scientific">Marinobacterium weihaiense</name>
    <dbReference type="NCBI Taxonomy" id="2851016"/>
    <lineage>
        <taxon>Bacteria</taxon>
        <taxon>Pseudomonadati</taxon>
        <taxon>Pseudomonadota</taxon>
        <taxon>Gammaproteobacteria</taxon>
        <taxon>Oceanospirillales</taxon>
        <taxon>Oceanospirillaceae</taxon>
        <taxon>Marinobacterium</taxon>
    </lineage>
</organism>
<accession>A0ABS6MCY1</accession>
<evidence type="ECO:0000256" key="4">
    <source>
        <dbReference type="ARBA" id="ARBA00023125"/>
    </source>
</evidence>
<name>A0ABS6MCY1_9GAMM</name>
<evidence type="ECO:0000313" key="9">
    <source>
        <dbReference type="Proteomes" id="UP000755551"/>
    </source>
</evidence>
<comment type="caution">
    <text evidence="8">The sequence shown here is derived from an EMBL/GenBank/DDBJ whole genome shotgun (WGS) entry which is preliminary data.</text>
</comment>
<dbReference type="InterPro" id="IPR001959">
    <property type="entry name" value="Transposase"/>
</dbReference>
<dbReference type="NCBIfam" id="TIGR01766">
    <property type="entry name" value="IS200/IS605 family accessory protein TnpB-like domain"/>
    <property type="match status" value="1"/>
</dbReference>
<dbReference type="InterPro" id="IPR010095">
    <property type="entry name" value="Cas12f1-like_TNB"/>
</dbReference>
<proteinExistence type="inferred from homology"/>
<keyword evidence="3" id="KW-0815">Transposition</keyword>
<feature type="domain" description="Probable transposase IS891/IS1136/IS1341" evidence="6">
    <location>
        <begin position="3"/>
        <end position="95"/>
    </location>
</feature>
<dbReference type="Pfam" id="PF01385">
    <property type="entry name" value="OrfB_IS605"/>
    <property type="match status" value="1"/>
</dbReference>
<evidence type="ECO:0000259" key="7">
    <source>
        <dbReference type="Pfam" id="PF07282"/>
    </source>
</evidence>
<dbReference type="Proteomes" id="UP000755551">
    <property type="component" value="Unassembled WGS sequence"/>
</dbReference>
<evidence type="ECO:0000313" key="8">
    <source>
        <dbReference type="EMBL" id="MBV0934143.1"/>
    </source>
</evidence>
<gene>
    <name evidence="8" type="ORF">KTN04_12420</name>
</gene>
<dbReference type="EMBL" id="JAHQZT010000017">
    <property type="protein sequence ID" value="MBV0934143.1"/>
    <property type="molecule type" value="Genomic_DNA"/>
</dbReference>
<keyword evidence="9" id="KW-1185">Reference proteome</keyword>
<dbReference type="PANTHER" id="PTHR30405:SF25">
    <property type="entry name" value="RNA-GUIDED DNA ENDONUCLEASE INSQ-RELATED"/>
    <property type="match status" value="1"/>
</dbReference>
<evidence type="ECO:0000256" key="3">
    <source>
        <dbReference type="ARBA" id="ARBA00022578"/>
    </source>
</evidence>
<comment type="similarity">
    <text evidence="1">In the C-terminal section; belongs to the transposase 35 family.</text>
</comment>
<keyword evidence="4" id="KW-0238">DNA-binding</keyword>
<evidence type="ECO:0000256" key="5">
    <source>
        <dbReference type="ARBA" id="ARBA00023172"/>
    </source>
</evidence>
<comment type="similarity">
    <text evidence="2">In the N-terminal section; belongs to the transposase 2 family.</text>
</comment>
<dbReference type="PANTHER" id="PTHR30405">
    <property type="entry name" value="TRANSPOSASE"/>
    <property type="match status" value="1"/>
</dbReference>
<evidence type="ECO:0000256" key="1">
    <source>
        <dbReference type="ARBA" id="ARBA00008761"/>
    </source>
</evidence>